<organism evidence="3 4">
    <name type="scientific">Nostocoides jenkinsii Ben 74</name>
    <dbReference type="NCBI Taxonomy" id="1193518"/>
    <lineage>
        <taxon>Bacteria</taxon>
        <taxon>Bacillati</taxon>
        <taxon>Actinomycetota</taxon>
        <taxon>Actinomycetes</taxon>
        <taxon>Micrococcales</taxon>
        <taxon>Intrasporangiaceae</taxon>
        <taxon>Nostocoides</taxon>
    </lineage>
</organism>
<dbReference type="Proteomes" id="UP000035720">
    <property type="component" value="Unassembled WGS sequence"/>
</dbReference>
<evidence type="ECO:0000313" key="4">
    <source>
        <dbReference type="Proteomes" id="UP000035720"/>
    </source>
</evidence>
<dbReference type="InterPro" id="IPR011050">
    <property type="entry name" value="Pectin_lyase_fold/virulence"/>
</dbReference>
<reference evidence="3 4" key="1">
    <citation type="journal article" date="2013" name="ISME J.">
        <title>A metabolic model for members of the genus Tetrasphaera involved in enhanced biological phosphorus removal.</title>
        <authorList>
            <person name="Kristiansen R."/>
            <person name="Nguyen H.T.T."/>
            <person name="Saunders A.M."/>
            <person name="Nielsen J.L."/>
            <person name="Wimmer R."/>
            <person name="Le V.Q."/>
            <person name="McIlroy S.J."/>
            <person name="Petrovski S."/>
            <person name="Seviour R.J."/>
            <person name="Calteau A."/>
            <person name="Nielsen K.L."/>
            <person name="Nielsen P.H."/>
        </authorList>
    </citation>
    <scope>NUCLEOTIDE SEQUENCE [LARGE SCALE GENOMIC DNA]</scope>
    <source>
        <strain evidence="3 4">Ben 74</strain>
    </source>
</reference>
<dbReference type="InterPro" id="IPR012334">
    <property type="entry name" value="Pectin_lyas_fold"/>
</dbReference>
<dbReference type="RefSeq" id="WP_048544403.1">
    <property type="nucleotide sequence ID" value="NZ_HF571038.1"/>
</dbReference>
<dbReference type="OrthoDB" id="4983773at2"/>
<evidence type="ECO:0000256" key="1">
    <source>
        <dbReference type="SAM" id="MobiDB-lite"/>
    </source>
</evidence>
<dbReference type="EMBL" id="CAJC01000035">
    <property type="protein sequence ID" value="CCI51861.1"/>
    <property type="molecule type" value="Genomic_DNA"/>
</dbReference>
<keyword evidence="2" id="KW-0732">Signal</keyword>
<evidence type="ECO:0000313" key="3">
    <source>
        <dbReference type="EMBL" id="CCI51861.1"/>
    </source>
</evidence>
<name>A0A077M3U3_9MICO</name>
<accession>A0A077M3U3</accession>
<feature type="signal peptide" evidence="2">
    <location>
        <begin position="1"/>
        <end position="34"/>
    </location>
</feature>
<keyword evidence="4" id="KW-1185">Reference proteome</keyword>
<protein>
    <submittedName>
        <fullName evidence="3">Uncharacterized protein</fullName>
    </submittedName>
</protein>
<dbReference type="SUPFAM" id="SSF51126">
    <property type="entry name" value="Pectin lyase-like"/>
    <property type="match status" value="1"/>
</dbReference>
<proteinExistence type="predicted"/>
<gene>
    <name evidence="3" type="ORF">BN13_130003</name>
</gene>
<feature type="chain" id="PRO_5001720858" evidence="2">
    <location>
        <begin position="35"/>
        <end position="575"/>
    </location>
</feature>
<comment type="caution">
    <text evidence="3">The sequence shown here is derived from an EMBL/GenBank/DDBJ whole genome shotgun (WGS) entry which is preliminary data.</text>
</comment>
<evidence type="ECO:0000256" key="2">
    <source>
        <dbReference type="SAM" id="SignalP"/>
    </source>
</evidence>
<feature type="compositionally biased region" description="Polar residues" evidence="1">
    <location>
        <begin position="545"/>
        <end position="566"/>
    </location>
</feature>
<feature type="region of interest" description="Disordered" evidence="1">
    <location>
        <begin position="545"/>
        <end position="575"/>
    </location>
</feature>
<dbReference type="AlphaFoldDB" id="A0A077M3U3"/>
<sequence>MFLLSLPMRRALGMAFVGAGASVLALGTAGIASAASPAAGAREPVTFVVNSIGDEPDVTRDGTCLTALKKCTLRAALTEANAAGDRAIINFGMPGTGARVLEIGSALPALTNPAGIVIDGYSQPGTLRNTSPTASNALLKVELKGKGPGTFDGLEILSPNNVVTGISLYNFTNQISIRGNRADNNRVVGSFVCTNAAGTVGSAPMGIQIGIMLQKGASGNVIGSPALGDRNVISGCGNRGVSMAFKPTTNNVVQNNIVGLNPSATAALPNRSIGIDINYTSNNTIGGTQPGQGNVISGNGGSGVEVSHTSNTHDNLVAGNLIGAAPSGEATSWSGNALWGIRFEGPKFCGTPGRPFPNGCTAADVSEGLPTNNTARANVIVGNGKSGILIDKGHNKVKVLGNWIGETKSGASAANQVAGVEIQRGSFGMLIQGNLLAHNPVGVRISSTGAYPIGMEQRTYNNRITNNRMWDALGIQFSFASGAKMVQNGMAAPTLMSAPNRIVKGTTCAGCKVDFYVADGPGRETGKSLLKSVVARANGSFSTTLSGTKGTPITATSTDKTGNTSPFAPAVALRR</sequence>
<dbReference type="STRING" id="1193518.BN13_130003"/>
<dbReference type="Gene3D" id="2.160.20.10">
    <property type="entry name" value="Single-stranded right-handed beta-helix, Pectin lyase-like"/>
    <property type="match status" value="2"/>
</dbReference>